<comment type="caution">
    <text evidence="2">The sequence shown here is derived from an EMBL/GenBank/DDBJ whole genome shotgun (WGS) entry which is preliminary data.</text>
</comment>
<keyword evidence="3" id="KW-1185">Reference proteome</keyword>
<dbReference type="AlphaFoldDB" id="A0AAD7V0G1"/>
<evidence type="ECO:0000313" key="3">
    <source>
        <dbReference type="Proteomes" id="UP001234581"/>
    </source>
</evidence>
<feature type="chain" id="PRO_5042250497" description="Dystroglycan-type cadherin-like domain-containing protein" evidence="1">
    <location>
        <begin position="21"/>
        <end position="165"/>
    </location>
</feature>
<protein>
    <recommendedName>
        <fullName evidence="4">Dystroglycan-type cadherin-like domain-containing protein</fullName>
    </recommendedName>
</protein>
<sequence>MKFTTLVFAILVFAISAANAVKEQALISFSPGSDVFSPQYKLSVSLLSSDTTYEITLDTDVPDWYPFDPSETSYGVATYEQEGLTTGPCSAIIYDNDDWKDDKKTFRLSLMGPAGIFHFVGESVTKEQVYGIAVEGELSVIHNNDFGYSRHRFYRHHQDRYPCKH</sequence>
<dbReference type="GeneID" id="83216159"/>
<reference evidence="2 3" key="1">
    <citation type="submission" date="2023-03" db="EMBL/GenBank/DDBJ databases">
        <title>Genome sequence of Lichtheimia ornata CBS 291.66.</title>
        <authorList>
            <person name="Mohabir J.T."/>
            <person name="Shea T.P."/>
            <person name="Kurbessoian T."/>
            <person name="Berby B."/>
            <person name="Fontaine J."/>
            <person name="Livny J."/>
            <person name="Gnirke A."/>
            <person name="Stajich J.E."/>
            <person name="Cuomo C.A."/>
        </authorList>
    </citation>
    <scope>NUCLEOTIDE SEQUENCE [LARGE SCALE GENOMIC DNA]</scope>
    <source>
        <strain evidence="2">CBS 291.66</strain>
    </source>
</reference>
<evidence type="ECO:0000256" key="1">
    <source>
        <dbReference type="SAM" id="SignalP"/>
    </source>
</evidence>
<dbReference type="EMBL" id="JARTCD010000048">
    <property type="protein sequence ID" value="KAJ8655466.1"/>
    <property type="molecule type" value="Genomic_DNA"/>
</dbReference>
<proteinExistence type="predicted"/>
<dbReference type="RefSeq" id="XP_058340379.1">
    <property type="nucleotide sequence ID" value="XM_058488753.1"/>
</dbReference>
<feature type="signal peptide" evidence="1">
    <location>
        <begin position="1"/>
        <end position="20"/>
    </location>
</feature>
<evidence type="ECO:0000313" key="2">
    <source>
        <dbReference type="EMBL" id="KAJ8655466.1"/>
    </source>
</evidence>
<evidence type="ECO:0008006" key="4">
    <source>
        <dbReference type="Google" id="ProtNLM"/>
    </source>
</evidence>
<gene>
    <name evidence="2" type="ORF">O0I10_008752</name>
</gene>
<organism evidence="2 3">
    <name type="scientific">Lichtheimia ornata</name>
    <dbReference type="NCBI Taxonomy" id="688661"/>
    <lineage>
        <taxon>Eukaryota</taxon>
        <taxon>Fungi</taxon>
        <taxon>Fungi incertae sedis</taxon>
        <taxon>Mucoromycota</taxon>
        <taxon>Mucoromycotina</taxon>
        <taxon>Mucoromycetes</taxon>
        <taxon>Mucorales</taxon>
        <taxon>Lichtheimiaceae</taxon>
        <taxon>Lichtheimia</taxon>
    </lineage>
</organism>
<keyword evidence="1" id="KW-0732">Signal</keyword>
<name>A0AAD7V0G1_9FUNG</name>
<dbReference type="Proteomes" id="UP001234581">
    <property type="component" value="Unassembled WGS sequence"/>
</dbReference>
<accession>A0AAD7V0G1</accession>